<dbReference type="RefSeq" id="WP_091996950.1">
    <property type="nucleotide sequence ID" value="NZ_FMYQ01000009.1"/>
</dbReference>
<accession>A0A1G6NID1</accession>
<keyword evidence="3" id="KW-1185">Reference proteome</keyword>
<feature type="transmembrane region" description="Helical" evidence="1">
    <location>
        <begin position="24"/>
        <end position="48"/>
    </location>
</feature>
<reference evidence="3" key="1">
    <citation type="submission" date="2016-09" db="EMBL/GenBank/DDBJ databases">
        <authorList>
            <person name="Varghese N."/>
            <person name="Submissions S."/>
        </authorList>
    </citation>
    <scope>NUCLEOTIDE SEQUENCE [LARGE SCALE GENOMIC DNA]</scope>
    <source>
        <strain evidence="3">TNe-862</strain>
    </source>
</reference>
<evidence type="ECO:0000313" key="2">
    <source>
        <dbReference type="EMBL" id="SDC66865.1"/>
    </source>
</evidence>
<evidence type="ECO:0000313" key="3">
    <source>
        <dbReference type="Proteomes" id="UP000198908"/>
    </source>
</evidence>
<dbReference type="EMBL" id="FMYQ01000009">
    <property type="protein sequence ID" value="SDC66865.1"/>
    <property type="molecule type" value="Genomic_DNA"/>
</dbReference>
<keyword evidence="1" id="KW-1133">Transmembrane helix</keyword>
<gene>
    <name evidence="2" type="ORF">SAMN05421548_10943</name>
</gene>
<dbReference type="OrthoDB" id="9005787at2"/>
<proteinExistence type="predicted"/>
<keyword evidence="1" id="KW-0812">Transmembrane</keyword>
<protein>
    <submittedName>
        <fullName evidence="2">Uncharacterized protein</fullName>
    </submittedName>
</protein>
<sequence>MTALLDWFAAARWRMSLSHCFEGLLVQMPIGLLFNFRIGALAVVVWYWSRKKLECEFETLDAEEALAFESHAYTWAIGWFPWHWDAYKVLDVLLPALSAMLIAMTMHGYGGPLWTF</sequence>
<dbReference type="STRING" id="416944.SAMN05421548_10943"/>
<dbReference type="AlphaFoldDB" id="A0A1G6NID1"/>
<name>A0A1G6NID1_9BURK</name>
<evidence type="ECO:0000256" key="1">
    <source>
        <dbReference type="SAM" id="Phobius"/>
    </source>
</evidence>
<organism evidence="2 3">
    <name type="scientific">Paraburkholderia lycopersici</name>
    <dbReference type="NCBI Taxonomy" id="416944"/>
    <lineage>
        <taxon>Bacteria</taxon>
        <taxon>Pseudomonadati</taxon>
        <taxon>Pseudomonadota</taxon>
        <taxon>Betaproteobacteria</taxon>
        <taxon>Burkholderiales</taxon>
        <taxon>Burkholderiaceae</taxon>
        <taxon>Paraburkholderia</taxon>
    </lineage>
</organism>
<keyword evidence="1" id="KW-0472">Membrane</keyword>
<feature type="transmembrane region" description="Helical" evidence="1">
    <location>
        <begin position="89"/>
        <end position="110"/>
    </location>
</feature>
<dbReference type="Proteomes" id="UP000198908">
    <property type="component" value="Unassembled WGS sequence"/>
</dbReference>